<accession>A0A914Z2U8</accession>
<evidence type="ECO:0000313" key="1">
    <source>
        <dbReference type="Proteomes" id="UP000887577"/>
    </source>
</evidence>
<name>A0A914Z2U8_9BILA</name>
<evidence type="ECO:0000313" key="2">
    <source>
        <dbReference type="WBParaSite" id="PSU_v2.g6206.t1"/>
    </source>
</evidence>
<organism evidence="1 2">
    <name type="scientific">Panagrolaimus superbus</name>
    <dbReference type="NCBI Taxonomy" id="310955"/>
    <lineage>
        <taxon>Eukaryota</taxon>
        <taxon>Metazoa</taxon>
        <taxon>Ecdysozoa</taxon>
        <taxon>Nematoda</taxon>
        <taxon>Chromadorea</taxon>
        <taxon>Rhabditida</taxon>
        <taxon>Tylenchina</taxon>
        <taxon>Panagrolaimomorpha</taxon>
        <taxon>Panagrolaimoidea</taxon>
        <taxon>Panagrolaimidae</taxon>
        <taxon>Panagrolaimus</taxon>
    </lineage>
</organism>
<reference evidence="2" key="1">
    <citation type="submission" date="2022-11" db="UniProtKB">
        <authorList>
            <consortium name="WormBaseParasite"/>
        </authorList>
    </citation>
    <scope>IDENTIFICATION</scope>
</reference>
<dbReference type="WBParaSite" id="PSU_v2.g6206.t1">
    <property type="protein sequence ID" value="PSU_v2.g6206.t1"/>
    <property type="gene ID" value="PSU_v2.g6206"/>
</dbReference>
<dbReference type="AlphaFoldDB" id="A0A914Z2U8"/>
<protein>
    <submittedName>
        <fullName evidence="2">Uncharacterized protein</fullName>
    </submittedName>
</protein>
<keyword evidence="1" id="KW-1185">Reference proteome</keyword>
<sequence length="117" mass="13811">MDRRLFAVINEHYYEGDKFLLHDSNDSKHVAGQGPERMVTDFEDSVTNAENEVWPPHVQTSLYLLHLAQNVMRRMQNAKLSRYYHDNERFRIDIRRISALAALPPDLGERAFRLLRD</sequence>
<proteinExistence type="predicted"/>
<dbReference type="Proteomes" id="UP000887577">
    <property type="component" value="Unplaced"/>
</dbReference>